<comment type="caution">
    <text evidence="2">The sequence shown here is derived from an EMBL/GenBank/DDBJ whole genome shotgun (WGS) entry which is preliminary data.</text>
</comment>
<dbReference type="Pfam" id="PF14223">
    <property type="entry name" value="Retrotran_gag_2"/>
    <property type="match status" value="1"/>
</dbReference>
<accession>A0AAV3P3E9</accession>
<feature type="region of interest" description="Disordered" evidence="1">
    <location>
        <begin position="175"/>
        <end position="213"/>
    </location>
</feature>
<name>A0AAV3P3E9_LITER</name>
<sequence length="226" mass="25040">MKNILYSTWAELFQIHCRSSKDNKGSRTITLEQDFSSTNMADFPSALAYCQRLKNLDDQLKNVSAPVANSRFVLQMVSGLTEAYNGVGTLIRQTTPILEFYHVRSMIILEESSLAKKAHQFPSSTSLMVKSATDQPTNQPTHQQAYHQPINTHHGLDQTSALTAQPRAIPVQRPTLLGPPIHNPTPNGPGPHLTKWGRPSVPAHQRGSSRPTQPGLACIYRLVILL</sequence>
<dbReference type="AlphaFoldDB" id="A0AAV3P3E9"/>
<evidence type="ECO:0000313" key="3">
    <source>
        <dbReference type="Proteomes" id="UP001454036"/>
    </source>
</evidence>
<protein>
    <submittedName>
        <fullName evidence="2">Uncharacterized protein</fullName>
    </submittedName>
</protein>
<dbReference type="PANTHER" id="PTHR47481:SF10">
    <property type="entry name" value="COPIA-LIKE POLYPROTEIN_RETROTRANSPOSON"/>
    <property type="match status" value="1"/>
</dbReference>
<keyword evidence="3" id="KW-1185">Reference proteome</keyword>
<evidence type="ECO:0000256" key="1">
    <source>
        <dbReference type="SAM" id="MobiDB-lite"/>
    </source>
</evidence>
<evidence type="ECO:0000313" key="2">
    <source>
        <dbReference type="EMBL" id="GAA0145748.1"/>
    </source>
</evidence>
<proteinExistence type="predicted"/>
<dbReference type="Proteomes" id="UP001454036">
    <property type="component" value="Unassembled WGS sequence"/>
</dbReference>
<dbReference type="PANTHER" id="PTHR47481">
    <property type="match status" value="1"/>
</dbReference>
<dbReference type="EMBL" id="BAABME010016389">
    <property type="protein sequence ID" value="GAA0145748.1"/>
    <property type="molecule type" value="Genomic_DNA"/>
</dbReference>
<gene>
    <name evidence="2" type="ORF">LIER_36178</name>
</gene>
<organism evidence="2 3">
    <name type="scientific">Lithospermum erythrorhizon</name>
    <name type="common">Purple gromwell</name>
    <name type="synonym">Lithospermum officinale var. erythrorhizon</name>
    <dbReference type="NCBI Taxonomy" id="34254"/>
    <lineage>
        <taxon>Eukaryota</taxon>
        <taxon>Viridiplantae</taxon>
        <taxon>Streptophyta</taxon>
        <taxon>Embryophyta</taxon>
        <taxon>Tracheophyta</taxon>
        <taxon>Spermatophyta</taxon>
        <taxon>Magnoliopsida</taxon>
        <taxon>eudicotyledons</taxon>
        <taxon>Gunneridae</taxon>
        <taxon>Pentapetalae</taxon>
        <taxon>asterids</taxon>
        <taxon>lamiids</taxon>
        <taxon>Boraginales</taxon>
        <taxon>Boraginaceae</taxon>
        <taxon>Boraginoideae</taxon>
        <taxon>Lithospermeae</taxon>
        <taxon>Lithospermum</taxon>
    </lineage>
</organism>
<reference evidence="2 3" key="1">
    <citation type="submission" date="2024-01" db="EMBL/GenBank/DDBJ databases">
        <title>The complete chloroplast genome sequence of Lithospermum erythrorhizon: insights into the phylogenetic relationship among Boraginaceae species and the maternal lineages of purple gromwells.</title>
        <authorList>
            <person name="Okada T."/>
            <person name="Watanabe K."/>
        </authorList>
    </citation>
    <scope>NUCLEOTIDE SEQUENCE [LARGE SCALE GENOMIC DNA]</scope>
</reference>